<name>A0ABT5KW16_9BURK</name>
<dbReference type="RefSeq" id="WP_273598280.1">
    <property type="nucleotide sequence ID" value="NZ_JAQQXS010000021.1"/>
</dbReference>
<dbReference type="EMBL" id="JAQQXS010000021">
    <property type="protein sequence ID" value="MDC8787142.1"/>
    <property type="molecule type" value="Genomic_DNA"/>
</dbReference>
<evidence type="ECO:0000313" key="2">
    <source>
        <dbReference type="Proteomes" id="UP001219862"/>
    </source>
</evidence>
<keyword evidence="2" id="KW-1185">Reference proteome</keyword>
<protein>
    <recommendedName>
        <fullName evidence="3">Carboxypeptidase regulatory-like domain-containing protein</fullName>
    </recommendedName>
</protein>
<evidence type="ECO:0000313" key="1">
    <source>
        <dbReference type="EMBL" id="MDC8787142.1"/>
    </source>
</evidence>
<gene>
    <name evidence="1" type="ORF">PRZ01_18285</name>
</gene>
<proteinExistence type="predicted"/>
<dbReference type="Proteomes" id="UP001219862">
    <property type="component" value="Unassembled WGS sequence"/>
</dbReference>
<evidence type="ECO:0008006" key="3">
    <source>
        <dbReference type="Google" id="ProtNLM"/>
    </source>
</evidence>
<comment type="caution">
    <text evidence="1">The sequence shown here is derived from an EMBL/GenBank/DDBJ whole genome shotgun (WGS) entry which is preliminary data.</text>
</comment>
<organism evidence="1 2">
    <name type="scientific">Roseateles koreensis</name>
    <dbReference type="NCBI Taxonomy" id="2987526"/>
    <lineage>
        <taxon>Bacteria</taxon>
        <taxon>Pseudomonadati</taxon>
        <taxon>Pseudomonadota</taxon>
        <taxon>Betaproteobacteria</taxon>
        <taxon>Burkholderiales</taxon>
        <taxon>Sphaerotilaceae</taxon>
        <taxon>Roseateles</taxon>
    </lineage>
</organism>
<reference evidence="1 2" key="1">
    <citation type="submission" date="2022-10" db="EMBL/GenBank/DDBJ databases">
        <title>paucibacter sp. hw8 Genome sequencing.</title>
        <authorList>
            <person name="Park S."/>
        </authorList>
    </citation>
    <scope>NUCLEOTIDE SEQUENCE [LARGE SCALE GENOMIC DNA]</scope>
    <source>
        <strain evidence="2">hw8</strain>
    </source>
</reference>
<accession>A0ABT5KW16</accession>
<dbReference type="PROSITE" id="PS51257">
    <property type="entry name" value="PROKAR_LIPOPROTEIN"/>
    <property type="match status" value="1"/>
</dbReference>
<sequence>MLRNLLVYVGPDVRGRLLRAFSALLFGMVVSACGGGSKGSDASTSSGGSTTFSVTPSLSGVAAVGSPLTLATITVLDGTGATVGSAQTLAADGSYTLSLSSKSLTAPLLVQARGMDAAGTMQVLHSAVPILSAAAPAMVAHITPLSQAIVALAVGGDPQAVFSAPTQNTTSVAAVATAASAASTFVKTLVKTQLSDLKISNTAALDLLADPAFAANKGAQDLLIETLSVRVVKNSKGVMELQLNNKLQPSQAAEVVVALPTAQTELLKTTASTPANAITSTLLATTSPTGTLANLGALDNLSAALNKLIAQGLNASGMAASPLLASYDTHNGRAPADVAAKLASYAAGNRQFGHWLITGCADVAVSNGLCNRVLVSAPISDASGTVVDLFSDAVSFNKTSTTGSTWNLIGNGRKLELAVTPMAMTALAADGSSSTSFTPNPSTGLQATIQAQSSAGTLLLSSATLQTAGNFSVPFAYCGLPKLCVSATAGATSAVPLGGVSDTGLLQSSLAWLGAADTARNAKFTVTYTWGGTATTSSVYLGADVPASPAASRFPTLDGVGSSAPLLGSQFVAGTTLNWANWAAANPDMRLVSVSTVLSLAADATQTPLITDTAVPLPPTTTLAVPALAMPSFTATRYVLWLGAQDALGQRFYTRYTLTTP</sequence>